<name>A0ABU9BK44_9BURK</name>
<accession>A0ABU9BK44</accession>
<evidence type="ECO:0000256" key="1">
    <source>
        <dbReference type="SAM" id="Phobius"/>
    </source>
</evidence>
<protein>
    <recommendedName>
        <fullName evidence="4">DUF1570 domain-containing protein</fullName>
    </recommendedName>
</protein>
<proteinExistence type="predicted"/>
<gene>
    <name evidence="2" type="ORF">AACH06_05825</name>
</gene>
<keyword evidence="1" id="KW-0472">Membrane</keyword>
<evidence type="ECO:0000313" key="2">
    <source>
        <dbReference type="EMBL" id="MEK8030337.1"/>
    </source>
</evidence>
<evidence type="ECO:0000313" key="3">
    <source>
        <dbReference type="Proteomes" id="UP001371218"/>
    </source>
</evidence>
<dbReference type="Proteomes" id="UP001371218">
    <property type="component" value="Unassembled WGS sequence"/>
</dbReference>
<comment type="caution">
    <text evidence="2">The sequence shown here is derived from an EMBL/GenBank/DDBJ whole genome shotgun (WGS) entry which is preliminary data.</text>
</comment>
<sequence length="400" mass="44104">MVWALLTFAAWLALNLWITRRLLRAGDAIDHRGVLIAAIWLIPFLGAFTVRAHLMDRLPEAPGHEPAPEQAPAPALIEVPGRSAVDVHEFLRLAQGWPVFDWTAVQGWLADAPGSARDGRRIAEEAWLLHLRNAMGEHAWLHEGDGVWLLSSLTPRAAQNTAAFVSRTRQRVARVLDGLAPRREDDRSILIALDDEESYYGYTSAYEHAEGELAFSGGMFIDAGCPHFVTRADSLSQIEPVIAHELTHAALAPLRLPVWLDEGIAVNTEQRLTGNRPGAHTPHELQQMHRRFWGPEEIQQFWTGASFRRPDEGNKLSYDLARIIVEQLAKDWPTFTRFAPQARRDDGGALAARETLGVNLGAMVCALLGRAPDAAWEPALVGAHGASPGHPHGPHPTRGT</sequence>
<organism evidence="2 3">
    <name type="scientific">Ideonella lacteola</name>
    <dbReference type="NCBI Taxonomy" id="2984193"/>
    <lineage>
        <taxon>Bacteria</taxon>
        <taxon>Pseudomonadati</taxon>
        <taxon>Pseudomonadota</taxon>
        <taxon>Betaproteobacteria</taxon>
        <taxon>Burkholderiales</taxon>
        <taxon>Sphaerotilaceae</taxon>
        <taxon>Ideonella</taxon>
    </lineage>
</organism>
<keyword evidence="1" id="KW-0812">Transmembrane</keyword>
<evidence type="ECO:0008006" key="4">
    <source>
        <dbReference type="Google" id="ProtNLM"/>
    </source>
</evidence>
<dbReference type="RefSeq" id="WP_341424704.1">
    <property type="nucleotide sequence ID" value="NZ_JBBUTG010000003.1"/>
</dbReference>
<keyword evidence="1" id="KW-1133">Transmembrane helix</keyword>
<keyword evidence="3" id="KW-1185">Reference proteome</keyword>
<reference evidence="2 3" key="1">
    <citation type="submission" date="2024-04" db="EMBL/GenBank/DDBJ databases">
        <title>Novel species of the genus Ideonella isolated from streams.</title>
        <authorList>
            <person name="Lu H."/>
        </authorList>
    </citation>
    <scope>NUCLEOTIDE SEQUENCE [LARGE SCALE GENOMIC DNA]</scope>
    <source>
        <strain evidence="2 3">DXS29W</strain>
    </source>
</reference>
<dbReference type="EMBL" id="JBBUTG010000003">
    <property type="protein sequence ID" value="MEK8030337.1"/>
    <property type="molecule type" value="Genomic_DNA"/>
</dbReference>
<feature type="transmembrane region" description="Helical" evidence="1">
    <location>
        <begin position="35"/>
        <end position="54"/>
    </location>
</feature>